<accession>A0A5B0MYN6</accession>
<dbReference type="EMBL" id="VDEP01000112">
    <property type="protein sequence ID" value="KAA1130130.1"/>
    <property type="molecule type" value="Genomic_DNA"/>
</dbReference>
<proteinExistence type="predicted"/>
<dbReference type="Proteomes" id="UP000325313">
    <property type="component" value="Unassembled WGS sequence"/>
</dbReference>
<keyword evidence="3" id="KW-1185">Reference proteome</keyword>
<evidence type="ECO:0000313" key="1">
    <source>
        <dbReference type="EMBL" id="KAA1081406.1"/>
    </source>
</evidence>
<name>A0A5B0MYN6_PUCGR</name>
<gene>
    <name evidence="1" type="ORF">PGT21_035247</name>
    <name evidence="2" type="ORF">PGTUg99_002392</name>
</gene>
<evidence type="ECO:0000313" key="4">
    <source>
        <dbReference type="Proteomes" id="UP000325313"/>
    </source>
</evidence>
<evidence type="ECO:0000313" key="3">
    <source>
        <dbReference type="Proteomes" id="UP000324748"/>
    </source>
</evidence>
<reference evidence="3 4" key="1">
    <citation type="submission" date="2019-05" db="EMBL/GenBank/DDBJ databases">
        <title>Emergence of the Ug99 lineage of the wheat stem rust pathogen through somatic hybridization.</title>
        <authorList>
            <person name="Li F."/>
            <person name="Upadhyaya N.M."/>
            <person name="Sperschneider J."/>
            <person name="Matny O."/>
            <person name="Nguyen-Phuc H."/>
            <person name="Mago R."/>
            <person name="Raley C."/>
            <person name="Miller M.E."/>
            <person name="Silverstein K.A.T."/>
            <person name="Henningsen E."/>
            <person name="Hirsch C.D."/>
            <person name="Visser B."/>
            <person name="Pretorius Z.A."/>
            <person name="Steffenson B.J."/>
            <person name="Schwessinger B."/>
            <person name="Dodds P.N."/>
            <person name="Figueroa M."/>
        </authorList>
    </citation>
    <scope>NUCLEOTIDE SEQUENCE [LARGE SCALE GENOMIC DNA]</scope>
    <source>
        <strain evidence="1">21-0</strain>
        <strain evidence="2 4">Ug99</strain>
    </source>
</reference>
<protein>
    <submittedName>
        <fullName evidence="1">Uncharacterized protein</fullName>
    </submittedName>
</protein>
<evidence type="ECO:0000313" key="2">
    <source>
        <dbReference type="EMBL" id="KAA1130130.1"/>
    </source>
</evidence>
<organism evidence="1 3">
    <name type="scientific">Puccinia graminis f. sp. tritici</name>
    <dbReference type="NCBI Taxonomy" id="56615"/>
    <lineage>
        <taxon>Eukaryota</taxon>
        <taxon>Fungi</taxon>
        <taxon>Dikarya</taxon>
        <taxon>Basidiomycota</taxon>
        <taxon>Pucciniomycotina</taxon>
        <taxon>Pucciniomycetes</taxon>
        <taxon>Pucciniales</taxon>
        <taxon>Pucciniaceae</taxon>
        <taxon>Puccinia</taxon>
    </lineage>
</organism>
<comment type="caution">
    <text evidence="1">The sequence shown here is derived from an EMBL/GenBank/DDBJ whole genome shotgun (WGS) entry which is preliminary data.</text>
</comment>
<dbReference type="AlphaFoldDB" id="A0A5B0MYN6"/>
<dbReference type="Proteomes" id="UP000324748">
    <property type="component" value="Unassembled WGS sequence"/>
</dbReference>
<sequence length="96" mass="10933">MRTGHQLLGPKHKQALICQVSSGNLWNKSNRSPIFPQRLLIPAGRGCDAPLFQGGQLGTALRLQGICFEKPGQFRRFSIRDLPDERATFWDHNYRD</sequence>
<dbReference type="EMBL" id="VSWC01000131">
    <property type="protein sequence ID" value="KAA1081406.1"/>
    <property type="molecule type" value="Genomic_DNA"/>
</dbReference>